<evidence type="ECO:0000313" key="4">
    <source>
        <dbReference type="Proteomes" id="UP001222027"/>
    </source>
</evidence>
<dbReference type="Pfam" id="PF10358">
    <property type="entry name" value="NT-C2"/>
    <property type="match status" value="1"/>
</dbReference>
<evidence type="ECO:0000256" key="1">
    <source>
        <dbReference type="SAM" id="MobiDB-lite"/>
    </source>
</evidence>
<feature type="region of interest" description="Disordered" evidence="1">
    <location>
        <begin position="219"/>
        <end position="257"/>
    </location>
</feature>
<dbReference type="PANTHER" id="PTHR31182:SF15">
    <property type="entry name" value="F26K24.5 PROTEIN"/>
    <property type="match status" value="1"/>
</dbReference>
<comment type="caution">
    <text evidence="3">The sequence shown here is derived from an EMBL/GenBank/DDBJ whole genome shotgun (WGS) entry which is preliminary data.</text>
</comment>
<dbReference type="AlphaFoldDB" id="A0AAV8QR11"/>
<dbReference type="Proteomes" id="UP001222027">
    <property type="component" value="Unassembled WGS sequence"/>
</dbReference>
<proteinExistence type="predicted"/>
<dbReference type="PROSITE" id="PS51840">
    <property type="entry name" value="C2_NT"/>
    <property type="match status" value="1"/>
</dbReference>
<feature type="domain" description="C2 NT-type" evidence="2">
    <location>
        <begin position="5"/>
        <end position="163"/>
    </location>
</feature>
<dbReference type="PANTHER" id="PTHR31182">
    <property type="entry name" value="C2 NT-TYPE DOMAIN-CONTAINING PROTEIN"/>
    <property type="match status" value="1"/>
</dbReference>
<evidence type="ECO:0000313" key="3">
    <source>
        <dbReference type="EMBL" id="KAJ8484442.1"/>
    </source>
</evidence>
<dbReference type="InterPro" id="IPR019448">
    <property type="entry name" value="NT-C2"/>
</dbReference>
<dbReference type="EMBL" id="JAQQAF010000005">
    <property type="protein sequence ID" value="KAJ8484442.1"/>
    <property type="molecule type" value="Genomic_DNA"/>
</dbReference>
<feature type="compositionally biased region" description="Basic and acidic residues" evidence="1">
    <location>
        <begin position="230"/>
        <end position="240"/>
    </location>
</feature>
<protein>
    <recommendedName>
        <fullName evidence="2">C2 NT-type domain-containing protein</fullName>
    </recommendedName>
</protein>
<name>A0AAV8QR11_ENSVE</name>
<feature type="compositionally biased region" description="Acidic residues" evidence="1">
    <location>
        <begin position="638"/>
        <end position="654"/>
    </location>
</feature>
<reference evidence="3 4" key="1">
    <citation type="submission" date="2022-12" db="EMBL/GenBank/DDBJ databases">
        <title>Chromosome-scale assembly of the Ensete ventricosum genome.</title>
        <authorList>
            <person name="Dussert Y."/>
            <person name="Stocks J."/>
            <person name="Wendawek A."/>
            <person name="Woldeyes F."/>
            <person name="Nichols R.A."/>
            <person name="Borrell J.S."/>
        </authorList>
    </citation>
    <scope>NUCLEOTIDE SEQUENCE [LARGE SCALE GENOMIC DNA]</scope>
    <source>
        <strain evidence="4">cv. Maze</strain>
        <tissue evidence="3">Seeds</tissue>
    </source>
</reference>
<keyword evidence="4" id="KW-1185">Reference proteome</keyword>
<gene>
    <name evidence="3" type="ORF">OPV22_016927</name>
</gene>
<feature type="compositionally biased region" description="Low complexity" evidence="1">
    <location>
        <begin position="617"/>
        <end position="637"/>
    </location>
</feature>
<sequence length="738" mass="82671">MVLWWPWPPLLTRKFQVRLVVRRIEGVSVDGAAEAAAAEVSWKGPKAALSSLRRTVRRNRTREEAVGEGGLVAWNEEFEAACTLTAHRENAFHPWEIAFRVLNGLIQGPKNKESVLGTALLNLAEFVVPAAEDKIEINLPLILSGVASNHRRPSIHVALSLLELRASQDSSATMPQPILPALEPPSSGYFLPSGKDEPSGLKAGLRKVKILTDLMSTLKSKRTAQDDDSSEGRFSSRSDDAENAYSFDTDSLDNNVDEEDVEDGNVRKSFSYGTLASANYVGASFYSGMRSDNLIYYSHRSSDVGCSHLDDTMSTDAQRPVPHSSKRKILPWKRRKLSFTSPKLKGEPLLKKAYAEEGGDDIDYDRRMLSSYDESMFAWGYKGDDDSARNCSSSSEFGDENFEIGKWELKELMSRDGHMKLATQVFFASIDQRSERAAGESACTALVAVVADWFQKNHHMMPIKSQFDSLIREGSLEWRNLCENQTFRERFPDKHFDLETVVQAKIRPLCVVPRKSFIGFFHPEDTDGNNGDDFEFLHGAMSFDGIWDEISQARSDRSSVESPQIYIVSWNDHFFVLKVEPDAYYIMDTLGERLYEGCHQAYILKFDESTTIHKIPAEGGETGSSEATVSGTTAAAAAEEEEEEEKEEEEEEAPEGNLLCRGKESCMEYIKNFLAAIPIRELQDDIRKGRPSSTPLHHRLQIEFHYTESSSTDASFAAALWPPTEAISDYSWPPVVVV</sequence>
<organism evidence="3 4">
    <name type="scientific">Ensete ventricosum</name>
    <name type="common">Abyssinian banana</name>
    <name type="synonym">Musa ensete</name>
    <dbReference type="NCBI Taxonomy" id="4639"/>
    <lineage>
        <taxon>Eukaryota</taxon>
        <taxon>Viridiplantae</taxon>
        <taxon>Streptophyta</taxon>
        <taxon>Embryophyta</taxon>
        <taxon>Tracheophyta</taxon>
        <taxon>Spermatophyta</taxon>
        <taxon>Magnoliopsida</taxon>
        <taxon>Liliopsida</taxon>
        <taxon>Zingiberales</taxon>
        <taxon>Musaceae</taxon>
        <taxon>Ensete</taxon>
    </lineage>
</organism>
<accession>A0AAV8QR11</accession>
<feature type="region of interest" description="Disordered" evidence="1">
    <location>
        <begin position="617"/>
        <end position="657"/>
    </location>
</feature>
<evidence type="ECO:0000259" key="2">
    <source>
        <dbReference type="PROSITE" id="PS51840"/>
    </source>
</evidence>